<dbReference type="SUPFAM" id="SSF52058">
    <property type="entry name" value="L domain-like"/>
    <property type="match status" value="1"/>
</dbReference>
<dbReference type="InterPro" id="IPR001245">
    <property type="entry name" value="Ser-Thr/Tyr_kinase_cat_dom"/>
</dbReference>
<name>A0ABD0UQI9_DENTH</name>
<dbReference type="FunFam" id="3.80.10.10:FF:000363">
    <property type="entry name" value="Leucine-rich repeat family protein"/>
    <property type="match status" value="1"/>
</dbReference>
<evidence type="ECO:0000256" key="12">
    <source>
        <dbReference type="ARBA" id="ARBA00022777"/>
    </source>
</evidence>
<evidence type="ECO:0000256" key="15">
    <source>
        <dbReference type="ARBA" id="ARBA00023136"/>
    </source>
</evidence>
<evidence type="ECO:0000313" key="24">
    <source>
        <dbReference type="Proteomes" id="UP001552299"/>
    </source>
</evidence>
<dbReference type="InterPro" id="IPR032675">
    <property type="entry name" value="LRR_dom_sf"/>
</dbReference>
<keyword evidence="11 18" id="KW-0547">Nucleotide-binding</keyword>
<evidence type="ECO:0000313" key="23">
    <source>
        <dbReference type="EMBL" id="KAL0914880.1"/>
    </source>
</evidence>
<evidence type="ECO:0000256" key="14">
    <source>
        <dbReference type="ARBA" id="ARBA00022989"/>
    </source>
</evidence>
<keyword evidence="9 21" id="KW-0732">Signal</keyword>
<evidence type="ECO:0000256" key="16">
    <source>
        <dbReference type="ARBA" id="ARBA00023170"/>
    </source>
</evidence>
<evidence type="ECO:0000256" key="10">
    <source>
        <dbReference type="ARBA" id="ARBA00022737"/>
    </source>
</evidence>
<feature type="compositionally biased region" description="Low complexity" evidence="19">
    <location>
        <begin position="909"/>
        <end position="918"/>
    </location>
</feature>
<dbReference type="Gene3D" id="1.10.510.10">
    <property type="entry name" value="Transferase(Phosphotransferase) domain 1"/>
    <property type="match status" value="1"/>
</dbReference>
<dbReference type="InterPro" id="IPR017441">
    <property type="entry name" value="Protein_kinase_ATP_BS"/>
</dbReference>
<feature type="signal peptide" evidence="21">
    <location>
        <begin position="1"/>
        <end position="21"/>
    </location>
</feature>
<evidence type="ECO:0000256" key="19">
    <source>
        <dbReference type="SAM" id="MobiDB-lite"/>
    </source>
</evidence>
<dbReference type="PROSITE" id="PS00107">
    <property type="entry name" value="PROTEIN_KINASE_ATP"/>
    <property type="match status" value="1"/>
</dbReference>
<keyword evidence="13 18" id="KW-0067">ATP-binding</keyword>
<dbReference type="FunFam" id="3.30.200.20:FF:000328">
    <property type="entry name" value="Leucine-rich repeat protein kinase family protein"/>
    <property type="match status" value="1"/>
</dbReference>
<evidence type="ECO:0000256" key="2">
    <source>
        <dbReference type="ARBA" id="ARBA00004479"/>
    </source>
</evidence>
<dbReference type="SMART" id="SM00220">
    <property type="entry name" value="S_TKc"/>
    <property type="match status" value="1"/>
</dbReference>
<keyword evidence="6" id="KW-0433">Leucine-rich repeat</keyword>
<evidence type="ECO:0000256" key="3">
    <source>
        <dbReference type="ARBA" id="ARBA00008684"/>
    </source>
</evidence>
<dbReference type="InterPro" id="IPR013210">
    <property type="entry name" value="LRR_N_plant-typ"/>
</dbReference>
<dbReference type="Pfam" id="PF08263">
    <property type="entry name" value="LRRNT_2"/>
    <property type="match status" value="1"/>
</dbReference>
<dbReference type="CDD" id="cd14066">
    <property type="entry name" value="STKc_IRAK"/>
    <property type="match status" value="1"/>
</dbReference>
<evidence type="ECO:0000256" key="20">
    <source>
        <dbReference type="SAM" id="Phobius"/>
    </source>
</evidence>
<evidence type="ECO:0000256" key="21">
    <source>
        <dbReference type="SAM" id="SignalP"/>
    </source>
</evidence>
<dbReference type="Pfam" id="PF07714">
    <property type="entry name" value="PK_Tyr_Ser-Thr"/>
    <property type="match status" value="1"/>
</dbReference>
<evidence type="ECO:0000256" key="6">
    <source>
        <dbReference type="ARBA" id="ARBA00022614"/>
    </source>
</evidence>
<evidence type="ECO:0000256" key="7">
    <source>
        <dbReference type="ARBA" id="ARBA00022679"/>
    </source>
</evidence>
<dbReference type="PANTHER" id="PTHR45974:SF242">
    <property type="entry name" value="LEUCINE-RICH REPEAT PROTEIN KINASE FAMILY PROTEIN"/>
    <property type="match status" value="1"/>
</dbReference>
<keyword evidence="12" id="KW-0418">Kinase</keyword>
<dbReference type="Proteomes" id="UP001552299">
    <property type="component" value="Unassembled WGS sequence"/>
</dbReference>
<dbReference type="InterPro" id="IPR001611">
    <property type="entry name" value="Leu-rich_rpt"/>
</dbReference>
<evidence type="ECO:0000256" key="17">
    <source>
        <dbReference type="ARBA" id="ARBA00023180"/>
    </source>
</evidence>
<dbReference type="EC" id="2.7.11.1" evidence="4"/>
<dbReference type="PANTHER" id="PTHR45974">
    <property type="entry name" value="RECEPTOR-LIKE PROTEIN 55"/>
    <property type="match status" value="1"/>
</dbReference>
<evidence type="ECO:0000256" key="13">
    <source>
        <dbReference type="ARBA" id="ARBA00022840"/>
    </source>
</evidence>
<evidence type="ECO:0000256" key="9">
    <source>
        <dbReference type="ARBA" id="ARBA00022729"/>
    </source>
</evidence>
<organism evidence="23 24">
    <name type="scientific">Dendrobium thyrsiflorum</name>
    <name type="common">Pinecone-like raceme dendrobium</name>
    <name type="synonym">Orchid</name>
    <dbReference type="NCBI Taxonomy" id="117978"/>
    <lineage>
        <taxon>Eukaryota</taxon>
        <taxon>Viridiplantae</taxon>
        <taxon>Streptophyta</taxon>
        <taxon>Embryophyta</taxon>
        <taxon>Tracheophyta</taxon>
        <taxon>Spermatophyta</taxon>
        <taxon>Magnoliopsida</taxon>
        <taxon>Liliopsida</taxon>
        <taxon>Asparagales</taxon>
        <taxon>Orchidaceae</taxon>
        <taxon>Epidendroideae</taxon>
        <taxon>Malaxideae</taxon>
        <taxon>Dendrobiinae</taxon>
        <taxon>Dendrobium</taxon>
    </lineage>
</organism>
<evidence type="ECO:0000256" key="4">
    <source>
        <dbReference type="ARBA" id="ARBA00012513"/>
    </source>
</evidence>
<evidence type="ECO:0000256" key="11">
    <source>
        <dbReference type="ARBA" id="ARBA00022741"/>
    </source>
</evidence>
<accession>A0ABD0UQI9</accession>
<dbReference type="EMBL" id="JANQDX010000012">
    <property type="protein sequence ID" value="KAL0914880.1"/>
    <property type="molecule type" value="Genomic_DNA"/>
</dbReference>
<feature type="region of interest" description="Disordered" evidence="19">
    <location>
        <begin position="906"/>
        <end position="940"/>
    </location>
</feature>
<keyword evidence="10" id="KW-0677">Repeat</keyword>
<feature type="binding site" evidence="18">
    <location>
        <position position="656"/>
    </location>
    <ligand>
        <name>ATP</name>
        <dbReference type="ChEBI" id="CHEBI:30616"/>
    </ligand>
</feature>
<proteinExistence type="inferred from homology"/>
<dbReference type="Gene3D" id="3.30.200.20">
    <property type="entry name" value="Phosphorylase Kinase, domain 1"/>
    <property type="match status" value="1"/>
</dbReference>
<evidence type="ECO:0000256" key="18">
    <source>
        <dbReference type="PROSITE-ProRule" id="PRU10141"/>
    </source>
</evidence>
<feature type="chain" id="PRO_5044780621" description="non-specific serine/threonine protein kinase" evidence="21">
    <location>
        <begin position="22"/>
        <end position="961"/>
    </location>
</feature>
<comment type="caution">
    <text evidence="23">The sequence shown here is derived from an EMBL/GenBank/DDBJ whole genome shotgun (WGS) entry which is preliminary data.</text>
</comment>
<keyword evidence="5" id="KW-0723">Serine/threonine-protein kinase</keyword>
<dbReference type="InterPro" id="IPR011009">
    <property type="entry name" value="Kinase-like_dom_sf"/>
</dbReference>
<feature type="domain" description="Protein kinase" evidence="22">
    <location>
        <begin position="628"/>
        <end position="903"/>
    </location>
</feature>
<comment type="subcellular location">
    <subcellularLocation>
        <location evidence="1">Cell membrane</location>
        <topology evidence="1">Single-pass membrane protein</topology>
    </subcellularLocation>
    <subcellularLocation>
        <location evidence="2">Membrane</location>
        <topology evidence="2">Single-pass type I membrane protein</topology>
    </subcellularLocation>
</comment>
<keyword evidence="17" id="KW-0325">Glycoprotein</keyword>
<keyword evidence="15 20" id="KW-0472">Membrane</keyword>
<keyword evidence="16" id="KW-0675">Receptor</keyword>
<dbReference type="FunFam" id="3.80.10.10:FF:000830">
    <property type="entry name" value="Predicted protein"/>
    <property type="match status" value="1"/>
</dbReference>
<dbReference type="GO" id="GO:0005524">
    <property type="term" value="F:ATP binding"/>
    <property type="evidence" value="ECO:0007669"/>
    <property type="project" value="UniProtKB-UniRule"/>
</dbReference>
<dbReference type="InterPro" id="IPR008271">
    <property type="entry name" value="Ser/Thr_kinase_AS"/>
</dbReference>
<dbReference type="AlphaFoldDB" id="A0ABD0UQI9"/>
<keyword evidence="8 20" id="KW-0812">Transmembrane</keyword>
<keyword evidence="14 20" id="KW-1133">Transmembrane helix</keyword>
<feature type="transmembrane region" description="Helical" evidence="20">
    <location>
        <begin position="555"/>
        <end position="578"/>
    </location>
</feature>
<dbReference type="GO" id="GO:0004674">
    <property type="term" value="F:protein serine/threonine kinase activity"/>
    <property type="evidence" value="ECO:0007669"/>
    <property type="project" value="UniProtKB-KW"/>
</dbReference>
<dbReference type="GO" id="GO:0005886">
    <property type="term" value="C:plasma membrane"/>
    <property type="evidence" value="ECO:0007669"/>
    <property type="project" value="UniProtKB-SubCell"/>
</dbReference>
<dbReference type="Pfam" id="PF00560">
    <property type="entry name" value="LRR_1"/>
    <property type="match status" value="3"/>
</dbReference>
<dbReference type="Gene3D" id="3.80.10.10">
    <property type="entry name" value="Ribonuclease Inhibitor"/>
    <property type="match status" value="2"/>
</dbReference>
<gene>
    <name evidence="23" type="ORF">M5K25_015267</name>
</gene>
<evidence type="ECO:0000256" key="8">
    <source>
        <dbReference type="ARBA" id="ARBA00022692"/>
    </source>
</evidence>
<evidence type="ECO:0000256" key="1">
    <source>
        <dbReference type="ARBA" id="ARBA00004162"/>
    </source>
</evidence>
<dbReference type="FunFam" id="1.10.510.10:FF:000453">
    <property type="entry name" value="LRR receptor-like serine/threonine-protein kinase HSL2"/>
    <property type="match status" value="1"/>
</dbReference>
<sequence length="961" mass="105308">MISRFFLLLVVFAAGLQVAPGDTNPQDAAALRSLMSQWQNTPPSWGSNDPCSTPWEGIGCSNSRVTILTLNTMGIKGTLSSDISQLTQLQSLDLSLNSKLGGPVPPSIGNLKQLATLILAGCSFTGNIPQELGNLENLRFLALNSNSFTGRIPASLGQLSNLYWFDLGDNQLTGVIPVSSNTSPGLDLLVNTKHFHFNKNQLSGAIPDSLFSSKMTLMHLLFDSNKFTGQIPESIGLVTSLEVLRLDRNSLGGTVPSNITNLVKLNELSLANNQLIGPIPDLTGMSLLNYVDLSNNSFDSNQAPNWFSTLESLTTLVLESGGLNGNIPTQMFSFPQIQQVLLSNNAFNGTLDLGKTSSGLQLVDFKNNAISGFKSSPGYNENLILYGNPVCTTQLLNSIYCSLQQELQQPYSTGLGQCNSTSCPFDQSVNPQSCNCACPYEGLLIFRAPFFRDLSNSSIFQELESSLWTQLKLAPHSVSLSNPFFNSDNYLQMELKFFPPSGMYFTRLEVLKIGFALSNQTLDIPNKFGPYSFIGSSYPFPSGSNSGGSSMSTGVIAGIAIGCVILLVVLVIVGIYAFRQKKRAQRAVEQSRPFASWISKGKESDGAPQLKGARLFSYDELRKSTNNFAEANEIGCGGYGKVYKGFLSSGELVAIKRAQQGSMQGGHEFKTEIELLSRVHHKNLVGLVGFCFEQGEQMLVYEFIPNGTLRESLIGKDGIQLDWPRRLKVALGSARGLAYLHELANPPIIHRDVKSTNILLDENLIAKVADFGLSKLVSDSQKGHISTQVKGTLGYLDPEYYMTQQLTEKSDVYSFGVVMLELIMAKQPIEKGKYIVREVRMALNDMDKEYYGLREMMDPTLSSSTTNLIGFRRFVELAMLCVEESAAQRPTMNELVKEFETMLHNAGLNSNSNSTPSSATDFGNTKNAHHPYNEPLPRKDFHSDSFEYTGGFQFASKIEPK</sequence>
<dbReference type="InterPro" id="IPR000719">
    <property type="entry name" value="Prot_kinase_dom"/>
</dbReference>
<reference evidence="23 24" key="1">
    <citation type="journal article" date="2024" name="Plant Biotechnol. J.">
        <title>Dendrobium thyrsiflorum genome and its molecular insights into genes involved in important horticultural traits.</title>
        <authorList>
            <person name="Chen B."/>
            <person name="Wang J.Y."/>
            <person name="Zheng P.J."/>
            <person name="Li K.L."/>
            <person name="Liang Y.M."/>
            <person name="Chen X.F."/>
            <person name="Zhang C."/>
            <person name="Zhao X."/>
            <person name="He X."/>
            <person name="Zhang G.Q."/>
            <person name="Liu Z.J."/>
            <person name="Xu Q."/>
        </authorList>
    </citation>
    <scope>NUCLEOTIDE SEQUENCE [LARGE SCALE GENOMIC DNA]</scope>
    <source>
        <strain evidence="23">GZMU011</strain>
    </source>
</reference>
<evidence type="ECO:0000259" key="22">
    <source>
        <dbReference type="PROSITE" id="PS50011"/>
    </source>
</evidence>
<protein>
    <recommendedName>
        <fullName evidence="4">non-specific serine/threonine protein kinase</fullName>
        <ecNumber evidence="4">2.7.11.1</ecNumber>
    </recommendedName>
</protein>
<dbReference type="PROSITE" id="PS50011">
    <property type="entry name" value="PROTEIN_KINASE_DOM"/>
    <property type="match status" value="1"/>
</dbReference>
<keyword evidence="24" id="KW-1185">Reference proteome</keyword>
<dbReference type="PROSITE" id="PS00108">
    <property type="entry name" value="PROTEIN_KINASE_ST"/>
    <property type="match status" value="1"/>
</dbReference>
<dbReference type="SUPFAM" id="SSF56112">
    <property type="entry name" value="Protein kinase-like (PK-like)"/>
    <property type="match status" value="1"/>
</dbReference>
<evidence type="ECO:0000256" key="5">
    <source>
        <dbReference type="ARBA" id="ARBA00022527"/>
    </source>
</evidence>
<keyword evidence="7" id="KW-0808">Transferase</keyword>
<comment type="similarity">
    <text evidence="3">Belongs to the protein kinase superfamily. Ser/Thr protein kinase family.</text>
</comment>